<proteinExistence type="predicted"/>
<dbReference type="AlphaFoldDB" id="A0A0U5H086"/>
<gene>
    <name evidence="1" type="ORF">HHUB_1901</name>
</gene>
<dbReference type="SUPFAM" id="SSF46785">
    <property type="entry name" value="Winged helix' DNA-binding domain"/>
    <property type="match status" value="1"/>
</dbReference>
<dbReference type="GeneID" id="91109377"/>
<dbReference type="KEGG" id="hhb:Hhub_1901"/>
<reference evidence="2" key="1">
    <citation type="journal article" date="2016" name="Environ. Microbiol.">
        <title>The complete genome of a viable archaeum isolated from 123-million-year-old rock salt.</title>
        <authorList>
            <person name="Jaakkola S.T."/>
            <person name="Pfeiffer F."/>
            <person name="Ravantti J.J."/>
            <person name="Guo Q."/>
            <person name="Liu Y."/>
            <person name="Chen X."/>
            <person name="Ma H."/>
            <person name="Yang C."/>
            <person name="Oksanen H.M."/>
            <person name="Bamford D.H."/>
        </authorList>
    </citation>
    <scope>NUCLEOTIDE SEQUENCE</scope>
    <source>
        <strain evidence="2">JI20-1</strain>
    </source>
</reference>
<dbReference type="EMBL" id="LN831302">
    <property type="protein sequence ID" value="CQH52919.1"/>
    <property type="molecule type" value="Genomic_DNA"/>
</dbReference>
<dbReference type="Gene3D" id="1.10.10.10">
    <property type="entry name" value="Winged helix-like DNA-binding domain superfamily/Winged helix DNA-binding domain"/>
    <property type="match status" value="1"/>
</dbReference>
<organism evidence="1 2">
    <name type="scientific">Halobacterium hubeiense</name>
    <dbReference type="NCBI Taxonomy" id="1407499"/>
    <lineage>
        <taxon>Archaea</taxon>
        <taxon>Methanobacteriati</taxon>
        <taxon>Methanobacteriota</taxon>
        <taxon>Stenosarchaea group</taxon>
        <taxon>Halobacteria</taxon>
        <taxon>Halobacteriales</taxon>
        <taxon>Halobacteriaceae</taxon>
        <taxon>Halobacterium</taxon>
    </lineage>
</organism>
<dbReference type="RefSeq" id="WP_059056363.1">
    <property type="nucleotide sequence ID" value="NZ_CEML01000002.1"/>
</dbReference>
<sequence>MHEAAPGRPAWSRPADVAILTFLAGHSAEYPAIVANRIGMHAPHVEARFEVLAERDLVEPVTGEVVYRITERGQRALDAGALPE</sequence>
<keyword evidence="2" id="KW-1185">Reference proteome</keyword>
<protein>
    <submittedName>
        <fullName evidence="1">Homolog to phage PhiH1 repressor protein</fullName>
    </submittedName>
</protein>
<evidence type="ECO:0000313" key="2">
    <source>
        <dbReference type="Proteomes" id="UP000066737"/>
    </source>
</evidence>
<dbReference type="Proteomes" id="UP000066737">
    <property type="component" value="Chromosome I"/>
</dbReference>
<accession>A0A0U5H086</accession>
<evidence type="ECO:0000313" key="1">
    <source>
        <dbReference type="EMBL" id="CQH52919.1"/>
    </source>
</evidence>
<name>A0A0U5H086_9EURY</name>
<dbReference type="OrthoDB" id="285635at2157"/>
<dbReference type="STRING" id="1407499.HHUB_1901"/>
<dbReference type="InterPro" id="IPR036388">
    <property type="entry name" value="WH-like_DNA-bd_sf"/>
</dbReference>
<dbReference type="InterPro" id="IPR036390">
    <property type="entry name" value="WH_DNA-bd_sf"/>
</dbReference>